<keyword evidence="3" id="KW-0805">Transcription regulation</keyword>
<dbReference type="InterPro" id="IPR004839">
    <property type="entry name" value="Aminotransferase_I/II_large"/>
</dbReference>
<dbReference type="AlphaFoldDB" id="A0A3D9HRG4"/>
<evidence type="ECO:0000256" key="5">
    <source>
        <dbReference type="ARBA" id="ARBA00023163"/>
    </source>
</evidence>
<dbReference type="InterPro" id="IPR015421">
    <property type="entry name" value="PyrdxlP-dep_Trfase_major"/>
</dbReference>
<dbReference type="GO" id="GO:0003700">
    <property type="term" value="F:DNA-binding transcription factor activity"/>
    <property type="evidence" value="ECO:0007669"/>
    <property type="project" value="InterPro"/>
</dbReference>
<dbReference type="GO" id="GO:0030170">
    <property type="term" value="F:pyridoxal phosphate binding"/>
    <property type="evidence" value="ECO:0007669"/>
    <property type="project" value="InterPro"/>
</dbReference>
<evidence type="ECO:0000256" key="2">
    <source>
        <dbReference type="ARBA" id="ARBA00022898"/>
    </source>
</evidence>
<dbReference type="OrthoDB" id="9808770at2"/>
<dbReference type="PANTHER" id="PTHR46577:SF1">
    <property type="entry name" value="HTH-TYPE TRANSCRIPTIONAL REGULATORY PROTEIN GABR"/>
    <property type="match status" value="1"/>
</dbReference>
<sequence>MKYSGGALLSSIRLEHGADKNLNAQLYMAIRDVILSGGVKAGERLPASRTLANELGISRTTVINALDRLMAEGLLEARQGAGTYVSEAMNAERPAPGPTPQRTIADKEPRLSHTAHHFTKHFTPRNQLPTQARAFVTGLPSFDTFPMAQWSKLAAKHWRNDRNLVMGYGDPRGDPALRRAIASHVNASRGIQCDPDQIFITGGAQQAFQMIGAMLLNPGDRVWFENPGAIGAKNSLLSCGADLVPVDVDDEGISVADGLEKAPHFRMAFVTPSHQQPLSMVMSLRRRFALLQAVEEADAWVIEDDYDSEFYFGGQPLPTLKSVDTTGRVIYVGTFSKSLFPALRVGFILSPPSLVEMFERVSISSQSGIANSLQATIADFMDEGFFATHIRRMRQVYAERHEALITAARDKLDGLLDVRRTLSGLHTVGYLAEGLDEGEGARLLDEAGIAVSPFARYCLSPIDRQGFALGFGAVNPQEIGSGVARLAETLRTLQRNKSLR</sequence>
<dbReference type="Pfam" id="PF00392">
    <property type="entry name" value="GntR"/>
    <property type="match status" value="1"/>
</dbReference>
<reference evidence="7 8" key="1">
    <citation type="submission" date="2018-07" db="EMBL/GenBank/DDBJ databases">
        <title>Genomic Encyclopedia of Type Strains, Phase III (KMG-III): the genomes of soil and plant-associated and newly described type strains.</title>
        <authorList>
            <person name="Whitman W."/>
        </authorList>
    </citation>
    <scope>NUCLEOTIDE SEQUENCE [LARGE SCALE GENOMIC DNA]</scope>
    <source>
        <strain evidence="7 8">CECT 8488</strain>
    </source>
</reference>
<dbReference type="SUPFAM" id="SSF46785">
    <property type="entry name" value="Winged helix' DNA-binding domain"/>
    <property type="match status" value="1"/>
</dbReference>
<protein>
    <submittedName>
        <fullName evidence="7">GntR family transcriptional regulator</fullName>
    </submittedName>
</protein>
<dbReference type="PROSITE" id="PS50949">
    <property type="entry name" value="HTH_GNTR"/>
    <property type="match status" value="1"/>
</dbReference>
<dbReference type="PRINTS" id="PR00035">
    <property type="entry name" value="HTHGNTR"/>
</dbReference>
<proteinExistence type="inferred from homology"/>
<dbReference type="Gene3D" id="3.40.640.10">
    <property type="entry name" value="Type I PLP-dependent aspartate aminotransferase-like (Major domain)"/>
    <property type="match status" value="1"/>
</dbReference>
<evidence type="ECO:0000256" key="1">
    <source>
        <dbReference type="ARBA" id="ARBA00005384"/>
    </source>
</evidence>
<evidence type="ECO:0000256" key="4">
    <source>
        <dbReference type="ARBA" id="ARBA00023125"/>
    </source>
</evidence>
<dbReference type="InterPro" id="IPR015424">
    <property type="entry name" value="PyrdxlP-dep_Trfase"/>
</dbReference>
<dbReference type="Proteomes" id="UP000256845">
    <property type="component" value="Unassembled WGS sequence"/>
</dbReference>
<keyword evidence="5" id="KW-0804">Transcription</keyword>
<keyword evidence="4" id="KW-0238">DNA-binding</keyword>
<evidence type="ECO:0000256" key="3">
    <source>
        <dbReference type="ARBA" id="ARBA00023015"/>
    </source>
</evidence>
<dbReference type="InterPro" id="IPR051446">
    <property type="entry name" value="HTH_trans_reg/aminotransferase"/>
</dbReference>
<organism evidence="7 8">
    <name type="scientific">Aestuariispira insulae</name>
    <dbReference type="NCBI Taxonomy" id="1461337"/>
    <lineage>
        <taxon>Bacteria</taxon>
        <taxon>Pseudomonadati</taxon>
        <taxon>Pseudomonadota</taxon>
        <taxon>Alphaproteobacteria</taxon>
        <taxon>Rhodospirillales</taxon>
        <taxon>Kiloniellaceae</taxon>
        <taxon>Aestuariispira</taxon>
    </lineage>
</organism>
<dbReference type="SMART" id="SM00345">
    <property type="entry name" value="HTH_GNTR"/>
    <property type="match status" value="1"/>
</dbReference>
<dbReference type="InterPro" id="IPR000524">
    <property type="entry name" value="Tscrpt_reg_HTH_GntR"/>
</dbReference>
<name>A0A3D9HRG4_9PROT</name>
<dbReference type="SUPFAM" id="SSF53383">
    <property type="entry name" value="PLP-dependent transferases"/>
    <property type="match status" value="1"/>
</dbReference>
<dbReference type="Pfam" id="PF00155">
    <property type="entry name" value="Aminotran_1_2"/>
    <property type="match status" value="1"/>
</dbReference>
<dbReference type="CDD" id="cd07377">
    <property type="entry name" value="WHTH_GntR"/>
    <property type="match status" value="1"/>
</dbReference>
<keyword evidence="8" id="KW-1185">Reference proteome</keyword>
<dbReference type="Gene3D" id="1.10.10.10">
    <property type="entry name" value="Winged helix-like DNA-binding domain superfamily/Winged helix DNA-binding domain"/>
    <property type="match status" value="1"/>
</dbReference>
<dbReference type="InterPro" id="IPR036388">
    <property type="entry name" value="WH-like_DNA-bd_sf"/>
</dbReference>
<gene>
    <name evidence="7" type="ORF">DFP90_102100</name>
</gene>
<comment type="caution">
    <text evidence="7">The sequence shown here is derived from an EMBL/GenBank/DDBJ whole genome shotgun (WGS) entry which is preliminary data.</text>
</comment>
<dbReference type="GO" id="GO:0003677">
    <property type="term" value="F:DNA binding"/>
    <property type="evidence" value="ECO:0007669"/>
    <property type="project" value="UniProtKB-KW"/>
</dbReference>
<evidence type="ECO:0000313" key="8">
    <source>
        <dbReference type="Proteomes" id="UP000256845"/>
    </source>
</evidence>
<dbReference type="CDD" id="cd00609">
    <property type="entry name" value="AAT_like"/>
    <property type="match status" value="1"/>
</dbReference>
<dbReference type="InterPro" id="IPR036390">
    <property type="entry name" value="WH_DNA-bd_sf"/>
</dbReference>
<evidence type="ECO:0000313" key="7">
    <source>
        <dbReference type="EMBL" id="RED52082.1"/>
    </source>
</evidence>
<dbReference type="RefSeq" id="WP_115935639.1">
    <property type="nucleotide sequence ID" value="NZ_QRDW01000002.1"/>
</dbReference>
<feature type="domain" description="HTH gntR-type" evidence="6">
    <location>
        <begin position="20"/>
        <end position="88"/>
    </location>
</feature>
<accession>A0A3D9HRG4</accession>
<dbReference type="EMBL" id="QRDW01000002">
    <property type="protein sequence ID" value="RED52082.1"/>
    <property type="molecule type" value="Genomic_DNA"/>
</dbReference>
<keyword evidence="2" id="KW-0663">Pyridoxal phosphate</keyword>
<comment type="similarity">
    <text evidence="1">In the C-terminal section; belongs to the class-I pyridoxal-phosphate-dependent aminotransferase family.</text>
</comment>
<evidence type="ECO:0000259" key="6">
    <source>
        <dbReference type="PROSITE" id="PS50949"/>
    </source>
</evidence>
<dbReference type="PANTHER" id="PTHR46577">
    <property type="entry name" value="HTH-TYPE TRANSCRIPTIONAL REGULATORY PROTEIN GABR"/>
    <property type="match status" value="1"/>
</dbReference>